<keyword evidence="3" id="KW-0406">Ion transport</keyword>
<feature type="transmembrane region" description="Helical" evidence="1">
    <location>
        <begin position="42"/>
        <end position="60"/>
    </location>
</feature>
<dbReference type="GO" id="GO:0034220">
    <property type="term" value="P:monoatomic ion transmembrane transport"/>
    <property type="evidence" value="ECO:0007669"/>
    <property type="project" value="UniProtKB-KW"/>
</dbReference>
<dbReference type="PATRIC" id="fig|423471.3.peg.3613"/>
<sequence>MTTIKPSPKLYSLTTGYSRLFIDLVIVFFLVPFASFNRNLNLLVSLVFLITLLLGLNTLALSKKIILSLRFLAAFGFIADVIVFPNADYLTEVSSFISHSLYSIFLLIVIMAISSRIYNEKEVNLDVIRGGICIYLLLGILWFFFYQVIMFFDSNALSIPEGVSHSSLFYFSFTTLTTLGYGDITPNNAFAMILTNAEALVGQIYPAVVIAKLVSLYNVESK</sequence>
<dbReference type="AlphaFoldDB" id="G5J8T5"/>
<proteinExistence type="predicted"/>
<dbReference type="InterPro" id="IPR013099">
    <property type="entry name" value="K_chnl_dom"/>
</dbReference>
<keyword evidence="1" id="KW-1133">Transmembrane helix</keyword>
<gene>
    <name evidence="3" type="ORF">CWATWH0003_3856</name>
</gene>
<dbReference type="SUPFAM" id="SSF81324">
    <property type="entry name" value="Voltage-gated potassium channels"/>
    <property type="match status" value="1"/>
</dbReference>
<protein>
    <submittedName>
        <fullName evidence="3">K+ channel, pore region</fullName>
    </submittedName>
</protein>
<dbReference type="EMBL" id="AESD01000590">
    <property type="protein sequence ID" value="EHJ11400.1"/>
    <property type="molecule type" value="Genomic_DNA"/>
</dbReference>
<feature type="transmembrane region" description="Helical" evidence="1">
    <location>
        <begin position="67"/>
        <end position="84"/>
    </location>
</feature>
<keyword evidence="1" id="KW-0472">Membrane</keyword>
<evidence type="ECO:0000256" key="1">
    <source>
        <dbReference type="SAM" id="Phobius"/>
    </source>
</evidence>
<keyword evidence="1" id="KW-0812">Transmembrane</keyword>
<accession>G5J8T5</accession>
<feature type="transmembrane region" description="Helical" evidence="1">
    <location>
        <begin position="96"/>
        <end position="118"/>
    </location>
</feature>
<feature type="transmembrane region" description="Helical" evidence="1">
    <location>
        <begin position="130"/>
        <end position="152"/>
    </location>
</feature>
<dbReference type="GeneID" id="88767353"/>
<evidence type="ECO:0000259" key="2">
    <source>
        <dbReference type="Pfam" id="PF07885"/>
    </source>
</evidence>
<name>G5J8T5_CROWT</name>
<keyword evidence="3" id="KW-0813">Transport</keyword>
<dbReference type="Pfam" id="PF07885">
    <property type="entry name" value="Ion_trans_2"/>
    <property type="match status" value="1"/>
</dbReference>
<reference evidence="3 4" key="1">
    <citation type="journal article" date="2011" name="Front. Microbiol.">
        <title>Two Strains of Crocosphaera watsonii with Highly Conserved Genomes are Distinguished by Strain-Specific Features.</title>
        <authorList>
            <person name="Bench S.R."/>
            <person name="Ilikchyan I.N."/>
            <person name="Tripp H.J."/>
            <person name="Zehr J.P."/>
        </authorList>
    </citation>
    <scope>NUCLEOTIDE SEQUENCE [LARGE SCALE GENOMIC DNA]</scope>
    <source>
        <strain evidence="3 4">WH 0003</strain>
    </source>
</reference>
<evidence type="ECO:0000313" key="3">
    <source>
        <dbReference type="EMBL" id="EHJ11400.1"/>
    </source>
</evidence>
<dbReference type="Proteomes" id="UP000003477">
    <property type="component" value="Unassembled WGS sequence"/>
</dbReference>
<comment type="caution">
    <text evidence="3">The sequence shown here is derived from an EMBL/GenBank/DDBJ whole genome shotgun (WGS) entry which is preliminary data.</text>
</comment>
<evidence type="ECO:0000313" key="4">
    <source>
        <dbReference type="Proteomes" id="UP000003477"/>
    </source>
</evidence>
<dbReference type="Gene3D" id="1.10.287.70">
    <property type="match status" value="1"/>
</dbReference>
<feature type="domain" description="Potassium channel" evidence="2">
    <location>
        <begin position="143"/>
        <end position="216"/>
    </location>
</feature>
<dbReference type="RefSeq" id="WP_007311838.1">
    <property type="nucleotide sequence ID" value="NZ_AESD01000590.1"/>
</dbReference>
<organism evidence="3 4">
    <name type="scientific">Crocosphaera watsonii WH 0003</name>
    <dbReference type="NCBI Taxonomy" id="423471"/>
    <lineage>
        <taxon>Bacteria</taxon>
        <taxon>Bacillati</taxon>
        <taxon>Cyanobacteriota</taxon>
        <taxon>Cyanophyceae</taxon>
        <taxon>Oscillatoriophycideae</taxon>
        <taxon>Chroococcales</taxon>
        <taxon>Aphanothecaceae</taxon>
        <taxon>Crocosphaera</taxon>
    </lineage>
</organism>
<feature type="transmembrane region" description="Helical" evidence="1">
    <location>
        <begin position="20"/>
        <end position="36"/>
    </location>
</feature>
<keyword evidence="3" id="KW-0407">Ion channel</keyword>